<dbReference type="GO" id="GO:0016020">
    <property type="term" value="C:membrane"/>
    <property type="evidence" value="ECO:0007669"/>
    <property type="project" value="InterPro"/>
</dbReference>
<reference evidence="2 3" key="1">
    <citation type="submission" date="2016-04" db="EMBL/GenBank/DDBJ databases">
        <title>A degradative enzymes factory behind the ericoid mycorrhizal symbiosis.</title>
        <authorList>
            <consortium name="DOE Joint Genome Institute"/>
            <person name="Martino E."/>
            <person name="Morin E."/>
            <person name="Grelet G."/>
            <person name="Kuo A."/>
            <person name="Kohler A."/>
            <person name="Daghino S."/>
            <person name="Barry K."/>
            <person name="Choi C."/>
            <person name="Cichocki N."/>
            <person name="Clum A."/>
            <person name="Copeland A."/>
            <person name="Hainaut M."/>
            <person name="Haridas S."/>
            <person name="Labutti K."/>
            <person name="Lindquist E."/>
            <person name="Lipzen A."/>
            <person name="Khouja H.-R."/>
            <person name="Murat C."/>
            <person name="Ohm R."/>
            <person name="Olson A."/>
            <person name="Spatafora J."/>
            <person name="Veneault-Fourrey C."/>
            <person name="Henrissat B."/>
            <person name="Grigoriev I."/>
            <person name="Martin F."/>
            <person name="Perotto S."/>
        </authorList>
    </citation>
    <scope>NUCLEOTIDE SEQUENCE [LARGE SCALE GENOMIC DNA]</scope>
    <source>
        <strain evidence="2 3">F</strain>
    </source>
</reference>
<keyword evidence="3" id="KW-1185">Reference proteome</keyword>
<evidence type="ECO:0000256" key="1">
    <source>
        <dbReference type="SAM" id="Phobius"/>
    </source>
</evidence>
<feature type="transmembrane region" description="Helical" evidence="1">
    <location>
        <begin position="1303"/>
        <end position="1323"/>
    </location>
</feature>
<dbReference type="Gene3D" id="1.20.58.340">
    <property type="entry name" value="Magnesium transport protein CorA, transmembrane region"/>
    <property type="match status" value="1"/>
</dbReference>
<sequence>MDSPEPTDFPWLADLQKSQSFTTCLADHPAKTTDYGCDGYTASLSDYHELLQLTAPDDYCGIVYVRGCFQNTPDAILARAQRSEVSGLKGSFGVQIDPDSQFELGEKQAQGLINFRWPYIQYDLRKKSDVRDGNSGTYEEISFVKDRTVFQIARIKWGRGSSLSEFSSSDTTEQEMIKLKSGGKIQFGCPCSNGGPPVIDSFDVQFADHTLSCVSDMYEKRLDIQMFVNDIAQDLGPIQFAPETPQRVQLPDTLRTHDIGLTIGKPTFIVSTYTLQDSAVVNPGRRSKLEASDFENLEDYLGISNSSLNMTDRLWTALCSTNYESSEAVEFCVVGRCVEQILCVSSVPVPESGIETPIALVRNIITSQYVDVQSSFWQIRLLVKTHEFIRTRYLEKDLLDLFCPLDDMRASYLAELRQHIRSILIWLIETDLRPRQLLLPLKIERGPEVAEYHISAARIQHCREKRESVNVDRSYNQACFASLAVWYVMRYCPQAITTELRSDILLPQLQKAYTSVEKRRTRGQEDPTPKNDILQWFHLCCLLLILEQPVGQDLDGYGAAGLDRENLTKSQLKFQKYVTRLKTKQNEPYTLEHEEMDRLILLGEELELHTLRSPFTAGLAEARARQTRGRIEGRERTIRFNPGPKAWKTSRVTSSGPWELSFLNHHSYLRIAKGDNIRASRDRCFDFVLADYTFMTSWDRADFNVVGSWWDLEPLSVFSATILDLKSEGKLKSAKSEETDEKLSQSVPEIPMEPQVTATAKEDEDRLGDIIARMRQTLAATGEGALGAQGKFFDWMSCHPGYSFHPRYHVQSIENTTRGIQTRYIPLRRELYQYLENEGEHDRDEDGNVIPPDWNLANIERKIVPEDLRYFSAFDLSLNSELQFNLLGINIHDFVASLVPVRQRRTITRSGTNIDEMARHFRASRSYTSEQLEEYQKKVFSVLNKRPVDLGARHRILFTQKCSPSLVKGFVYLWHPDGLDTFDDYFGSTSRFQDRREAVWTTSITISHWCVGSSDEKGPLRFAEPRRKNGDFPPTGIAELGRSTAAPQTSLEKVQTYIMEERSSSLVITGDPSGYFWICSIWSSLTDHEPVSAMIRSLPQVLQRFINQQVTGRCLVFLVLLGHFSEKLAEEYDSILKALDGIVELGDRVLLQGLDWKSSKAVDKLRKMLWGLEALRVFDDRLTAALSQIQKAREAMERTIKQGSGELHIDLLQEYLNVLEEFEKRFGMLSEVQIRTQLKIRQVTGLRDGISAVTNVEDNRTTIKQGNNIRILTYITIAYLPLGFVSGLFSINHATFMDNATNAVYALLTVIFLVGTYGLALSLETIMEQWMSFKSGEWRPKPRRHKNADLEVELPSWRERNLLTLRRSSEVGEEVSSSV</sequence>
<accession>A0A2J6RUT3</accession>
<dbReference type="GO" id="GO:0046873">
    <property type="term" value="F:metal ion transmembrane transporter activity"/>
    <property type="evidence" value="ECO:0007669"/>
    <property type="project" value="InterPro"/>
</dbReference>
<gene>
    <name evidence="2" type="ORF">L207DRAFT_510503</name>
</gene>
<evidence type="ECO:0000313" key="3">
    <source>
        <dbReference type="Proteomes" id="UP000235786"/>
    </source>
</evidence>
<dbReference type="Proteomes" id="UP000235786">
    <property type="component" value="Unassembled WGS sequence"/>
</dbReference>
<keyword evidence="1" id="KW-1133">Transmembrane helix</keyword>
<dbReference type="EMBL" id="KZ613943">
    <property type="protein sequence ID" value="PMD42265.1"/>
    <property type="molecule type" value="Genomic_DNA"/>
</dbReference>
<dbReference type="Pfam" id="PF01544">
    <property type="entry name" value="CorA"/>
    <property type="match status" value="1"/>
</dbReference>
<evidence type="ECO:0000313" key="2">
    <source>
        <dbReference type="EMBL" id="PMD42265.1"/>
    </source>
</evidence>
<protein>
    <submittedName>
        <fullName evidence="2">Uncharacterized protein</fullName>
    </submittedName>
</protein>
<dbReference type="OrthoDB" id="426293at2759"/>
<proteinExistence type="predicted"/>
<feature type="transmembrane region" description="Helical" evidence="1">
    <location>
        <begin position="1271"/>
        <end position="1291"/>
    </location>
</feature>
<dbReference type="InterPro" id="IPR002523">
    <property type="entry name" value="MgTranspt_CorA/ZnTranspt_ZntB"/>
</dbReference>
<organism evidence="2 3">
    <name type="scientific">Hyaloscypha variabilis (strain UAMH 11265 / GT02V1 / F)</name>
    <name type="common">Meliniomyces variabilis</name>
    <dbReference type="NCBI Taxonomy" id="1149755"/>
    <lineage>
        <taxon>Eukaryota</taxon>
        <taxon>Fungi</taxon>
        <taxon>Dikarya</taxon>
        <taxon>Ascomycota</taxon>
        <taxon>Pezizomycotina</taxon>
        <taxon>Leotiomycetes</taxon>
        <taxon>Helotiales</taxon>
        <taxon>Hyaloscyphaceae</taxon>
        <taxon>Hyaloscypha</taxon>
        <taxon>Hyaloscypha variabilis</taxon>
    </lineage>
</organism>
<keyword evidence="1" id="KW-0812">Transmembrane</keyword>
<keyword evidence="1" id="KW-0472">Membrane</keyword>
<name>A0A2J6RUT3_HYAVF</name>